<name>A0ABY0BRW5_9GAMM</name>
<protein>
    <submittedName>
        <fullName evidence="2">Uncharacterized protein</fullName>
    </submittedName>
</protein>
<organism evidence="2 3">
    <name type="scientific">Aliidiomarina maris</name>
    <dbReference type="NCBI Taxonomy" id="531312"/>
    <lineage>
        <taxon>Bacteria</taxon>
        <taxon>Pseudomonadati</taxon>
        <taxon>Pseudomonadota</taxon>
        <taxon>Gammaproteobacteria</taxon>
        <taxon>Alteromonadales</taxon>
        <taxon>Idiomarinaceae</taxon>
        <taxon>Aliidiomarina</taxon>
    </lineage>
</organism>
<evidence type="ECO:0000313" key="3">
    <source>
        <dbReference type="Proteomes" id="UP000287865"/>
    </source>
</evidence>
<sequence length="72" mass="7919">MVISAGQETLQGENNTKTRQRPVLRQKLRNCHMPDIWGAAFDASLQRADKISAAPETGVALTNLVRSRSTLV</sequence>
<accession>A0ABY0BRW5</accession>
<evidence type="ECO:0000313" key="2">
    <source>
        <dbReference type="EMBL" id="RUO24828.1"/>
    </source>
</evidence>
<dbReference type="EMBL" id="PIPK01000005">
    <property type="protein sequence ID" value="RUO24828.1"/>
    <property type="molecule type" value="Genomic_DNA"/>
</dbReference>
<gene>
    <name evidence="2" type="ORF">CWE07_07215</name>
</gene>
<comment type="caution">
    <text evidence="2">The sequence shown here is derived from an EMBL/GenBank/DDBJ whole genome shotgun (WGS) entry which is preliminary data.</text>
</comment>
<feature type="region of interest" description="Disordered" evidence="1">
    <location>
        <begin position="1"/>
        <end position="20"/>
    </location>
</feature>
<evidence type="ECO:0000256" key="1">
    <source>
        <dbReference type="SAM" id="MobiDB-lite"/>
    </source>
</evidence>
<feature type="compositionally biased region" description="Polar residues" evidence="1">
    <location>
        <begin position="1"/>
        <end position="17"/>
    </location>
</feature>
<proteinExistence type="predicted"/>
<keyword evidence="3" id="KW-1185">Reference proteome</keyword>
<reference evidence="2 3" key="1">
    <citation type="journal article" date="2018" name="Front. Microbiol.">
        <title>Genome-Based Analysis Reveals the Taxonomy and Diversity of the Family Idiomarinaceae.</title>
        <authorList>
            <person name="Liu Y."/>
            <person name="Lai Q."/>
            <person name="Shao Z."/>
        </authorList>
    </citation>
    <scope>NUCLEOTIDE SEQUENCE [LARGE SCALE GENOMIC DNA]</scope>
    <source>
        <strain evidence="2 3">CF12-14</strain>
    </source>
</reference>
<dbReference type="Proteomes" id="UP000287865">
    <property type="component" value="Unassembled WGS sequence"/>
</dbReference>